<keyword evidence="11" id="KW-0479">Metal-binding</keyword>
<evidence type="ECO:0000256" key="6">
    <source>
        <dbReference type="ARBA" id="ARBA00022448"/>
    </source>
</evidence>
<keyword evidence="8" id="KW-0762">Sugar transport</keyword>
<dbReference type="InterPro" id="IPR023151">
    <property type="entry name" value="PEP_util_CS"/>
</dbReference>
<dbReference type="Pfam" id="PF01590">
    <property type="entry name" value="GAF"/>
    <property type="match status" value="1"/>
</dbReference>
<dbReference type="Pfam" id="PF00391">
    <property type="entry name" value="PEP-utilizers"/>
    <property type="match status" value="1"/>
</dbReference>
<evidence type="ECO:0000256" key="5">
    <source>
        <dbReference type="ARBA" id="ARBA00012232"/>
    </source>
</evidence>
<dbReference type="InterPro" id="IPR006318">
    <property type="entry name" value="PTS_EI-like"/>
</dbReference>
<dbReference type="InterPro" id="IPR003018">
    <property type="entry name" value="GAF"/>
</dbReference>
<evidence type="ECO:0000313" key="16">
    <source>
        <dbReference type="Proteomes" id="UP000183994"/>
    </source>
</evidence>
<gene>
    <name evidence="15" type="ORF">SAMN02745216_01545</name>
</gene>
<dbReference type="EMBL" id="FQZU01000007">
    <property type="protein sequence ID" value="SHJ38657.1"/>
    <property type="molecule type" value="Genomic_DNA"/>
</dbReference>
<keyword evidence="16" id="KW-1185">Reference proteome</keyword>
<evidence type="ECO:0000256" key="7">
    <source>
        <dbReference type="ARBA" id="ARBA00022490"/>
    </source>
</evidence>
<evidence type="ECO:0000313" key="15">
    <source>
        <dbReference type="EMBL" id="SHJ38657.1"/>
    </source>
</evidence>
<feature type="domain" description="GAF" evidence="14">
    <location>
        <begin position="29"/>
        <end position="176"/>
    </location>
</feature>
<dbReference type="SUPFAM" id="SSF47831">
    <property type="entry name" value="Enzyme I of the PEP:sugar phosphotransferase system HPr-binding (sub)domain"/>
    <property type="match status" value="1"/>
</dbReference>
<reference evidence="16" key="1">
    <citation type="submission" date="2016-11" db="EMBL/GenBank/DDBJ databases">
        <authorList>
            <person name="Varghese N."/>
            <person name="Submissions S."/>
        </authorList>
    </citation>
    <scope>NUCLEOTIDE SEQUENCE [LARGE SCALE GENOMIC DNA]</scope>
    <source>
        <strain evidence="16">DSM 16219</strain>
    </source>
</reference>
<evidence type="ECO:0000256" key="12">
    <source>
        <dbReference type="ARBA" id="ARBA00022777"/>
    </source>
</evidence>
<dbReference type="SMART" id="SM00065">
    <property type="entry name" value="GAF"/>
    <property type="match status" value="1"/>
</dbReference>
<organism evidence="15 16">
    <name type="scientific">Desulfatibacillum alkenivorans DSM 16219</name>
    <dbReference type="NCBI Taxonomy" id="1121393"/>
    <lineage>
        <taxon>Bacteria</taxon>
        <taxon>Pseudomonadati</taxon>
        <taxon>Thermodesulfobacteriota</taxon>
        <taxon>Desulfobacteria</taxon>
        <taxon>Desulfobacterales</taxon>
        <taxon>Desulfatibacillaceae</taxon>
        <taxon>Desulfatibacillum</taxon>
    </lineage>
</organism>
<dbReference type="InterPro" id="IPR036637">
    <property type="entry name" value="Phosphohistidine_dom_sf"/>
</dbReference>
<comment type="subcellular location">
    <subcellularLocation>
        <location evidence="3">Cytoplasm</location>
    </subcellularLocation>
</comment>
<dbReference type="InterPro" id="IPR015813">
    <property type="entry name" value="Pyrv/PenolPyrv_kinase-like_dom"/>
</dbReference>
<dbReference type="InterPro" id="IPR008279">
    <property type="entry name" value="PEP-util_enz_mobile_dom"/>
</dbReference>
<keyword evidence="13" id="KW-0460">Magnesium</keyword>
<dbReference type="PROSITE" id="PS00742">
    <property type="entry name" value="PEP_ENZYMES_2"/>
    <property type="match status" value="1"/>
</dbReference>
<dbReference type="GO" id="GO:0046872">
    <property type="term" value="F:metal ion binding"/>
    <property type="evidence" value="ECO:0007669"/>
    <property type="project" value="UniProtKB-KW"/>
</dbReference>
<evidence type="ECO:0000256" key="4">
    <source>
        <dbReference type="ARBA" id="ARBA00007837"/>
    </source>
</evidence>
<evidence type="ECO:0000256" key="11">
    <source>
        <dbReference type="ARBA" id="ARBA00022723"/>
    </source>
</evidence>
<dbReference type="SUPFAM" id="SSF55781">
    <property type="entry name" value="GAF domain-like"/>
    <property type="match status" value="1"/>
</dbReference>
<dbReference type="EC" id="2.7.3.9" evidence="5"/>
<dbReference type="InterPro" id="IPR018274">
    <property type="entry name" value="PEP_util_AS"/>
</dbReference>
<dbReference type="NCBIfam" id="TIGR01417">
    <property type="entry name" value="PTS_I_fam"/>
    <property type="match status" value="1"/>
</dbReference>
<proteinExistence type="inferred from homology"/>
<dbReference type="InterPro" id="IPR050499">
    <property type="entry name" value="PEP-utilizing_PTS_enzyme"/>
</dbReference>
<evidence type="ECO:0000256" key="1">
    <source>
        <dbReference type="ARBA" id="ARBA00000683"/>
    </source>
</evidence>
<dbReference type="Gene3D" id="3.50.30.10">
    <property type="entry name" value="Phosphohistidine domain"/>
    <property type="match status" value="1"/>
</dbReference>
<protein>
    <recommendedName>
        <fullName evidence="5">phosphoenolpyruvate--protein phosphotransferase</fullName>
        <ecNumber evidence="5">2.7.3.9</ecNumber>
    </recommendedName>
</protein>
<dbReference type="Gene3D" id="3.20.20.60">
    <property type="entry name" value="Phosphoenolpyruvate-binding domains"/>
    <property type="match status" value="1"/>
</dbReference>
<comment type="cofactor">
    <cofactor evidence="2">
        <name>Mg(2+)</name>
        <dbReference type="ChEBI" id="CHEBI:18420"/>
    </cofactor>
</comment>
<dbReference type="GO" id="GO:0016301">
    <property type="term" value="F:kinase activity"/>
    <property type="evidence" value="ECO:0007669"/>
    <property type="project" value="UniProtKB-KW"/>
</dbReference>
<dbReference type="InterPro" id="IPR008731">
    <property type="entry name" value="PTS_EIN"/>
</dbReference>
<keyword evidence="7" id="KW-0963">Cytoplasm</keyword>
<dbReference type="PROSITE" id="PS00370">
    <property type="entry name" value="PEP_ENZYMES_PHOS_SITE"/>
    <property type="match status" value="1"/>
</dbReference>
<dbReference type="SUPFAM" id="SSF51621">
    <property type="entry name" value="Phosphoenolpyruvate/pyruvate domain"/>
    <property type="match status" value="1"/>
</dbReference>
<name>A0A1M6IW59_9BACT</name>
<dbReference type="InterPro" id="IPR036618">
    <property type="entry name" value="PtsI_HPr-bd_sf"/>
</dbReference>
<dbReference type="Gene3D" id="3.30.450.40">
    <property type="match status" value="1"/>
</dbReference>
<dbReference type="Proteomes" id="UP000183994">
    <property type="component" value="Unassembled WGS sequence"/>
</dbReference>
<evidence type="ECO:0000256" key="2">
    <source>
        <dbReference type="ARBA" id="ARBA00001946"/>
    </source>
</evidence>
<sequence length="763" mass="83516">MAPFVNTDRVDLHLKIIQEISELINHAQGLDAVLSQVVEKIAKSLHFDVVSIYIWDPALEKLVMRGNWGLNFEPGTSIMLSPDEGITGSVFSRRRAMAAMPASQHPDFKYFPDLGEDKYEVYMGVPILLQRKALGVLVAQTASTRPLLPAEQTLFEIVASRLAGLLEVADRLERLGTAPGAVSARKTLQGKGVSGGPGIGPVYLFRGLLHKLPLSGIAGQGVDEEMGRFKKAANVAKQELKDLSAVMANEGKISSHDAAIFETHSMMLEDGLFLREIEGLITEGNLSAEEATAKGAENVALRFESRGNPLLMERAVDVREVGERVLAALFKLSGRKIKMESPATGCVVVAKDLGPAAVARLEGAKPAAIITERGGENSHTTILARSMGIPAVVGVQGATKLLASGQQVLVDGDTGFVFVEPNAGLIEEYEKTFEESRLVQAEIIARAQESDLPYGYQVDVNVGFPSDVATAKELGIENVGLFRTEFSFMRFDGWPTVEEQIAVYREVGDLFPGDITVRTLDIGADKRLPYFAFPDEANPLLGLRSIRFSMEYPDLFREQIKAILSLVKQGHHFRILLPMISRIWEVETAREILEETVTDLAMPPGAVPPMGIMVEVPGLFHQLEDYKDLVDFFSVGTNDLIQYLLAVDRDSSVVGHLYSGYHPSVIRMMKSLKEKADFIRKDIAVCGEMASIPGGALALCALGYRHFSVPPFQAPGVRYLIQSVTQDKLDQVADAILGLSHEKDIRAYLDHCIEQIDPLLLEI</sequence>
<dbReference type="Pfam" id="PF05524">
    <property type="entry name" value="PEP-utilisers_N"/>
    <property type="match status" value="1"/>
</dbReference>
<evidence type="ECO:0000256" key="8">
    <source>
        <dbReference type="ARBA" id="ARBA00022597"/>
    </source>
</evidence>
<dbReference type="InterPro" id="IPR040442">
    <property type="entry name" value="Pyrv_kinase-like_dom_sf"/>
</dbReference>
<dbReference type="GO" id="GO:0005737">
    <property type="term" value="C:cytoplasm"/>
    <property type="evidence" value="ECO:0007669"/>
    <property type="project" value="UniProtKB-SubCell"/>
</dbReference>
<comment type="similarity">
    <text evidence="4">Belongs to the PEP-utilizing enzyme family.</text>
</comment>
<evidence type="ECO:0000259" key="14">
    <source>
        <dbReference type="SMART" id="SM00065"/>
    </source>
</evidence>
<dbReference type="PANTHER" id="PTHR46244:SF6">
    <property type="entry name" value="PHOSPHOENOLPYRUVATE-PROTEIN PHOSPHOTRANSFERASE"/>
    <property type="match status" value="1"/>
</dbReference>
<keyword evidence="9 15" id="KW-0808">Transferase</keyword>
<keyword evidence="10" id="KW-0598">Phosphotransferase system</keyword>
<dbReference type="PANTHER" id="PTHR46244">
    <property type="entry name" value="PHOSPHOENOLPYRUVATE-PROTEIN PHOSPHOTRANSFERASE"/>
    <property type="match status" value="1"/>
</dbReference>
<dbReference type="RefSeq" id="WP_083610854.1">
    <property type="nucleotide sequence ID" value="NZ_FQZU01000007.1"/>
</dbReference>
<dbReference type="GO" id="GO:0008965">
    <property type="term" value="F:phosphoenolpyruvate-protein phosphotransferase activity"/>
    <property type="evidence" value="ECO:0007669"/>
    <property type="project" value="UniProtKB-EC"/>
</dbReference>
<evidence type="ECO:0000256" key="10">
    <source>
        <dbReference type="ARBA" id="ARBA00022683"/>
    </source>
</evidence>
<accession>A0A1M6IW59</accession>
<dbReference type="AlphaFoldDB" id="A0A1M6IW59"/>
<dbReference type="PRINTS" id="PR01736">
    <property type="entry name" value="PHPHTRNFRASE"/>
</dbReference>
<evidence type="ECO:0000256" key="9">
    <source>
        <dbReference type="ARBA" id="ARBA00022679"/>
    </source>
</evidence>
<dbReference type="GO" id="GO:0009401">
    <property type="term" value="P:phosphoenolpyruvate-dependent sugar phosphotransferase system"/>
    <property type="evidence" value="ECO:0007669"/>
    <property type="project" value="UniProtKB-KW"/>
</dbReference>
<keyword evidence="12" id="KW-0418">Kinase</keyword>
<evidence type="ECO:0000256" key="13">
    <source>
        <dbReference type="ARBA" id="ARBA00022842"/>
    </source>
</evidence>
<dbReference type="InterPro" id="IPR000121">
    <property type="entry name" value="PEP_util_C"/>
</dbReference>
<dbReference type="STRING" id="1121393.SAMN02745216_01545"/>
<dbReference type="SUPFAM" id="SSF52009">
    <property type="entry name" value="Phosphohistidine domain"/>
    <property type="match status" value="1"/>
</dbReference>
<keyword evidence="6" id="KW-0813">Transport</keyword>
<dbReference type="InterPro" id="IPR029016">
    <property type="entry name" value="GAF-like_dom_sf"/>
</dbReference>
<dbReference type="Pfam" id="PF02896">
    <property type="entry name" value="PEP-utilizers_C"/>
    <property type="match status" value="1"/>
</dbReference>
<dbReference type="Gene3D" id="1.10.274.10">
    <property type="entry name" value="PtsI, HPr-binding domain"/>
    <property type="match status" value="1"/>
</dbReference>
<comment type="catalytic activity">
    <reaction evidence="1">
        <text>L-histidyl-[protein] + phosphoenolpyruvate = N(pros)-phospho-L-histidyl-[protein] + pyruvate</text>
        <dbReference type="Rhea" id="RHEA:23880"/>
        <dbReference type="Rhea" id="RHEA-COMP:9745"/>
        <dbReference type="Rhea" id="RHEA-COMP:9746"/>
        <dbReference type="ChEBI" id="CHEBI:15361"/>
        <dbReference type="ChEBI" id="CHEBI:29979"/>
        <dbReference type="ChEBI" id="CHEBI:58702"/>
        <dbReference type="ChEBI" id="CHEBI:64837"/>
        <dbReference type="EC" id="2.7.3.9"/>
    </reaction>
</comment>
<evidence type="ECO:0000256" key="3">
    <source>
        <dbReference type="ARBA" id="ARBA00004496"/>
    </source>
</evidence>
<dbReference type="OrthoDB" id="9765468at2"/>